<dbReference type="EC" id="2.4.1.-" evidence="4"/>
<dbReference type="GO" id="GO:0008194">
    <property type="term" value="F:UDP-glycosyltransferase activity"/>
    <property type="evidence" value="ECO:0007669"/>
    <property type="project" value="InterPro"/>
</dbReference>
<evidence type="ECO:0000313" key="5">
    <source>
        <dbReference type="EMBL" id="AHK12770.1"/>
    </source>
</evidence>
<dbReference type="PANTHER" id="PTHR48044">
    <property type="entry name" value="GLYCOSYLTRANSFERASE"/>
    <property type="match status" value="1"/>
</dbReference>
<evidence type="ECO:0000256" key="1">
    <source>
        <dbReference type="ARBA" id="ARBA00009995"/>
    </source>
</evidence>
<dbReference type="CDD" id="cd03784">
    <property type="entry name" value="GT1_Gtf-like"/>
    <property type="match status" value="1"/>
</dbReference>
<dbReference type="InterPro" id="IPR035595">
    <property type="entry name" value="UDP_glycos_trans_CS"/>
</dbReference>
<keyword evidence="2 3" id="KW-0808">Transferase</keyword>
<protein>
    <recommendedName>
        <fullName evidence="4">Glycosyltransferase</fullName>
        <ecNumber evidence="4">2.4.1.-</ecNumber>
    </recommendedName>
</protein>
<accession>W8FZB4</accession>
<dbReference type="Gene3D" id="3.40.50.2000">
    <property type="entry name" value="Glycogen Phosphorylase B"/>
    <property type="match status" value="2"/>
</dbReference>
<evidence type="ECO:0000256" key="2">
    <source>
        <dbReference type="ARBA" id="ARBA00022679"/>
    </source>
</evidence>
<evidence type="ECO:0000256" key="4">
    <source>
        <dbReference type="RuleBase" id="RU362057"/>
    </source>
</evidence>
<dbReference type="SUPFAM" id="SSF53756">
    <property type="entry name" value="UDP-Glycosyltransferase/glycogen phosphorylase"/>
    <property type="match status" value="1"/>
</dbReference>
<dbReference type="PANTHER" id="PTHR48044:SF29">
    <property type="entry name" value="GLYCOSYLTRANSFERASE"/>
    <property type="match status" value="1"/>
</dbReference>
<keyword evidence="3" id="KW-0328">Glycosyltransferase</keyword>
<sequence length="449" mass="51091">MDARKKNFSVLMLPWLAHGHISPYLELSKKLASRNVRIYFCSTPVNLNSIKLSPKHSNSIQLVELRLPSSFPDLPPHYHTTNGLPPHLMTTLKHAFDMAASAFSNLLQNLKPDLVIYDFVQPWASAVASALNIPAVHFLVFSAVTTSFLVHFSRNHADCPFPFSSIFVHDYMKPKVTHLLESSSNGIQDKERYFQSFELSRNVILAKTFRELEGKYIDLLSVLVNKKIVPVGPIVADIIEDQEDDEMEIMKWLDKKERSSTVFVSFGSEYFLSKEEREETAHGLELSQVNFIWVLRFPNGEKMEVKEALPLGFLERTKERGKIIENWAPQAKILGHTSIGGFVSHCGWSSVIESMKLGVPIVATPMHLDQPLNARLVEDVGVGLEVIRRENGSIERDEFSRVIREVVVDKNGEKIRRKAREMSELMKKKGEEEIDEVVNELVQLSVKRE</sequence>
<dbReference type="AlphaFoldDB" id="W8FZB4"/>
<dbReference type="EMBL" id="KF954721">
    <property type="protein sequence ID" value="AHK12770.1"/>
    <property type="molecule type" value="mRNA"/>
</dbReference>
<dbReference type="PROSITE" id="PS00375">
    <property type="entry name" value="UDPGT"/>
    <property type="match status" value="1"/>
</dbReference>
<name>W8FZB4_LITCN</name>
<dbReference type="Pfam" id="PF00201">
    <property type="entry name" value="UDPGT"/>
    <property type="match status" value="1"/>
</dbReference>
<proteinExistence type="evidence at transcript level"/>
<comment type="similarity">
    <text evidence="1 3">Belongs to the UDP-glycosyltransferase family.</text>
</comment>
<reference evidence="5" key="1">
    <citation type="submission" date="2013-12" db="EMBL/GenBank/DDBJ databases">
        <title>Two Glycosyltransferases, LcF3GT1 and LcFGRT4, Responsible for the Accumulation and Composition of Anthocyanins in the Pericarp of Litchi.</title>
        <authorList>
            <person name="Hu G.B."/>
            <person name="Li X.J."/>
            <person name="Lai B."/>
            <person name="Qin Y.H."/>
            <person name="Wang H.C."/>
            <person name="Huang X.M."/>
        </authorList>
    </citation>
    <scope>NUCLEOTIDE SEQUENCE</scope>
</reference>
<dbReference type="FunFam" id="3.40.50.2000:FF:000060">
    <property type="entry name" value="Glycosyltransferase"/>
    <property type="match status" value="1"/>
</dbReference>
<dbReference type="InterPro" id="IPR002213">
    <property type="entry name" value="UDP_glucos_trans"/>
</dbReference>
<organism evidence="5">
    <name type="scientific">Litchi chinensis</name>
    <name type="common">Lychee</name>
    <dbReference type="NCBI Taxonomy" id="151069"/>
    <lineage>
        <taxon>Eukaryota</taxon>
        <taxon>Viridiplantae</taxon>
        <taxon>Streptophyta</taxon>
        <taxon>Embryophyta</taxon>
        <taxon>Tracheophyta</taxon>
        <taxon>Spermatophyta</taxon>
        <taxon>Magnoliopsida</taxon>
        <taxon>eudicotyledons</taxon>
        <taxon>Gunneridae</taxon>
        <taxon>Pentapetalae</taxon>
        <taxon>rosids</taxon>
        <taxon>malvids</taxon>
        <taxon>Sapindales</taxon>
        <taxon>Sapindaceae</taxon>
        <taxon>Litchi</taxon>
    </lineage>
</organism>
<evidence type="ECO:0000256" key="3">
    <source>
        <dbReference type="RuleBase" id="RU003718"/>
    </source>
</evidence>
<dbReference type="GO" id="GO:1901137">
    <property type="term" value="P:carbohydrate derivative biosynthetic process"/>
    <property type="evidence" value="ECO:0007669"/>
    <property type="project" value="UniProtKB-ARBA"/>
</dbReference>